<dbReference type="PIRSF" id="PIRSF038959">
    <property type="entry name" value="SdpI"/>
    <property type="match status" value="1"/>
</dbReference>
<dbReference type="InterPro" id="IPR026272">
    <property type="entry name" value="SdpI"/>
</dbReference>
<dbReference type="InterPro" id="IPR012867">
    <property type="entry name" value="DUF1648"/>
</dbReference>
<evidence type="ECO:0000256" key="1">
    <source>
        <dbReference type="SAM" id="Phobius"/>
    </source>
</evidence>
<feature type="transmembrane region" description="Helical" evidence="1">
    <location>
        <begin position="114"/>
        <end position="135"/>
    </location>
</feature>
<reference evidence="3" key="1">
    <citation type="submission" date="2020-02" db="EMBL/GenBank/DDBJ databases">
        <authorList>
            <person name="Meier V. D."/>
        </authorList>
    </citation>
    <scope>NUCLEOTIDE SEQUENCE</scope>
    <source>
        <strain evidence="3">AVDCRST_MAG37</strain>
    </source>
</reference>
<dbReference type="InterPro" id="IPR025962">
    <property type="entry name" value="SdpI/YhfL"/>
</dbReference>
<keyword evidence="1" id="KW-0812">Transmembrane</keyword>
<keyword evidence="1" id="KW-1133">Transmembrane helix</keyword>
<feature type="transmembrane region" description="Helical" evidence="1">
    <location>
        <begin position="164"/>
        <end position="182"/>
    </location>
</feature>
<proteinExistence type="predicted"/>
<feature type="transmembrane region" description="Helical" evidence="1">
    <location>
        <begin position="82"/>
        <end position="108"/>
    </location>
</feature>
<dbReference type="PANTHER" id="PTHR37810">
    <property type="entry name" value="IMMUNITY PROTEIN SDPI"/>
    <property type="match status" value="1"/>
</dbReference>
<name>A0A6J4R139_9ACTN</name>
<dbReference type="AlphaFoldDB" id="A0A6J4R139"/>
<feature type="transmembrane region" description="Helical" evidence="1">
    <location>
        <begin position="12"/>
        <end position="30"/>
    </location>
</feature>
<organism evidence="3">
    <name type="scientific">uncultured Rubrobacteraceae bacterium</name>
    <dbReference type="NCBI Taxonomy" id="349277"/>
    <lineage>
        <taxon>Bacteria</taxon>
        <taxon>Bacillati</taxon>
        <taxon>Actinomycetota</taxon>
        <taxon>Rubrobacteria</taxon>
        <taxon>Rubrobacterales</taxon>
        <taxon>Rubrobacteraceae</taxon>
        <taxon>environmental samples</taxon>
    </lineage>
</organism>
<gene>
    <name evidence="3" type="ORF">AVDCRST_MAG37-2959</name>
</gene>
<accession>A0A6J4R139</accession>
<sequence>MRFKLRIEAVQWAIIGAMFVLAAVMWPSAPDQIPANWGLSGEPERYGGKFEGLLLLPLITLSVYLLMLVLPKLDPRRDNYALFEGAYAVIRVSVVVFQALIYGFILLWVRGVELDVTVVVSVLVGGLLVVLGNLLGKVRPNWFVGIKTPWTLSSRRSWVKTHRMAGWTFVLLGLAFVCLGLANPAWALPALVAATVGSLLWLVVYSYLVWRSDPERGPETDAPEAGR</sequence>
<dbReference type="GO" id="GO:0009636">
    <property type="term" value="P:response to toxic substance"/>
    <property type="evidence" value="ECO:0007669"/>
    <property type="project" value="TreeGrafter"/>
</dbReference>
<dbReference type="EMBL" id="CADCVD010000153">
    <property type="protein sequence ID" value="CAA9455809.1"/>
    <property type="molecule type" value="Genomic_DNA"/>
</dbReference>
<evidence type="ECO:0000259" key="2">
    <source>
        <dbReference type="Pfam" id="PF07853"/>
    </source>
</evidence>
<feature type="transmembrane region" description="Helical" evidence="1">
    <location>
        <begin position="50"/>
        <end position="70"/>
    </location>
</feature>
<protein>
    <recommendedName>
        <fullName evidence="2">DUF1648 domain-containing protein</fullName>
    </recommendedName>
</protein>
<dbReference type="PANTHER" id="PTHR37810:SF5">
    <property type="entry name" value="IMMUNITY PROTEIN SDPI"/>
    <property type="match status" value="1"/>
</dbReference>
<feature type="transmembrane region" description="Helical" evidence="1">
    <location>
        <begin position="188"/>
        <end position="210"/>
    </location>
</feature>
<evidence type="ECO:0000313" key="3">
    <source>
        <dbReference type="EMBL" id="CAA9455809.1"/>
    </source>
</evidence>
<feature type="domain" description="DUF1648" evidence="2">
    <location>
        <begin position="14"/>
        <end position="61"/>
    </location>
</feature>
<dbReference type="Pfam" id="PF07853">
    <property type="entry name" value="DUF1648"/>
    <property type="match status" value="1"/>
</dbReference>
<keyword evidence="1" id="KW-0472">Membrane</keyword>
<dbReference type="Pfam" id="PF13630">
    <property type="entry name" value="SdpI"/>
    <property type="match status" value="1"/>
</dbReference>